<comment type="caution">
    <text evidence="7">The sequence shown here is derived from an EMBL/GenBank/DDBJ whole genome shotgun (WGS) entry which is preliminary data.</text>
</comment>
<evidence type="ECO:0000256" key="5">
    <source>
        <dbReference type="SAM" id="MobiDB-lite"/>
    </source>
</evidence>
<evidence type="ECO:0000313" key="8">
    <source>
        <dbReference type="Proteomes" id="UP001152803"/>
    </source>
</evidence>
<name>A0A9Q1E3I1_CONCO</name>
<keyword evidence="2 4" id="KW-0863">Zinc-finger</keyword>
<proteinExistence type="predicted"/>
<evidence type="ECO:0000259" key="6">
    <source>
        <dbReference type="PROSITE" id="PS50808"/>
    </source>
</evidence>
<protein>
    <recommendedName>
        <fullName evidence="6">BED-type domain-containing protein</fullName>
    </recommendedName>
</protein>
<dbReference type="InterPro" id="IPR036236">
    <property type="entry name" value="Znf_C2H2_sf"/>
</dbReference>
<gene>
    <name evidence="7" type="ORF">COCON_G00012830</name>
</gene>
<keyword evidence="3" id="KW-0862">Zinc</keyword>
<dbReference type="GO" id="GO:0003677">
    <property type="term" value="F:DNA binding"/>
    <property type="evidence" value="ECO:0007669"/>
    <property type="project" value="InterPro"/>
</dbReference>
<dbReference type="AlphaFoldDB" id="A0A9Q1E3I1"/>
<sequence length="91" mass="10407">MLHDCTTMTEEQQQRDSNALYPPKKRLKSAVWDYFGYPKDAEGVIQDYGSPFCKTCRKQIAARGSNTSNLLQHLRDHHPALHAEIKVGLHI</sequence>
<dbReference type="Pfam" id="PF02892">
    <property type="entry name" value="zf-BED"/>
    <property type="match status" value="1"/>
</dbReference>
<dbReference type="SMART" id="SM00614">
    <property type="entry name" value="ZnF_BED"/>
    <property type="match status" value="1"/>
</dbReference>
<dbReference type="GO" id="GO:0008270">
    <property type="term" value="F:zinc ion binding"/>
    <property type="evidence" value="ECO:0007669"/>
    <property type="project" value="UniProtKB-KW"/>
</dbReference>
<dbReference type="Proteomes" id="UP001152803">
    <property type="component" value="Unassembled WGS sequence"/>
</dbReference>
<dbReference type="EMBL" id="JAFJMO010000001">
    <property type="protein sequence ID" value="KAJ8288624.1"/>
    <property type="molecule type" value="Genomic_DNA"/>
</dbReference>
<dbReference type="InterPro" id="IPR003656">
    <property type="entry name" value="Znf_BED"/>
</dbReference>
<evidence type="ECO:0000313" key="7">
    <source>
        <dbReference type="EMBL" id="KAJ8288624.1"/>
    </source>
</evidence>
<evidence type="ECO:0000256" key="1">
    <source>
        <dbReference type="ARBA" id="ARBA00022723"/>
    </source>
</evidence>
<reference evidence="7" key="1">
    <citation type="journal article" date="2023" name="Science">
        <title>Genome structures resolve the early diversification of teleost fishes.</title>
        <authorList>
            <person name="Parey E."/>
            <person name="Louis A."/>
            <person name="Montfort J."/>
            <person name="Bouchez O."/>
            <person name="Roques C."/>
            <person name="Iampietro C."/>
            <person name="Lluch J."/>
            <person name="Castinel A."/>
            <person name="Donnadieu C."/>
            <person name="Desvignes T."/>
            <person name="Floi Bucao C."/>
            <person name="Jouanno E."/>
            <person name="Wen M."/>
            <person name="Mejri S."/>
            <person name="Dirks R."/>
            <person name="Jansen H."/>
            <person name="Henkel C."/>
            <person name="Chen W.J."/>
            <person name="Zahm M."/>
            <person name="Cabau C."/>
            <person name="Klopp C."/>
            <person name="Thompson A.W."/>
            <person name="Robinson-Rechavi M."/>
            <person name="Braasch I."/>
            <person name="Lecointre G."/>
            <person name="Bobe J."/>
            <person name="Postlethwait J.H."/>
            <person name="Berthelot C."/>
            <person name="Roest Crollius H."/>
            <person name="Guiguen Y."/>
        </authorList>
    </citation>
    <scope>NUCLEOTIDE SEQUENCE</scope>
    <source>
        <strain evidence="7">Concon-B</strain>
    </source>
</reference>
<feature type="domain" description="BED-type" evidence="6">
    <location>
        <begin position="26"/>
        <end position="85"/>
    </location>
</feature>
<accession>A0A9Q1E3I1</accession>
<keyword evidence="8" id="KW-1185">Reference proteome</keyword>
<organism evidence="7 8">
    <name type="scientific">Conger conger</name>
    <name type="common">Conger eel</name>
    <name type="synonym">Muraena conger</name>
    <dbReference type="NCBI Taxonomy" id="82655"/>
    <lineage>
        <taxon>Eukaryota</taxon>
        <taxon>Metazoa</taxon>
        <taxon>Chordata</taxon>
        <taxon>Craniata</taxon>
        <taxon>Vertebrata</taxon>
        <taxon>Euteleostomi</taxon>
        <taxon>Actinopterygii</taxon>
        <taxon>Neopterygii</taxon>
        <taxon>Teleostei</taxon>
        <taxon>Anguilliformes</taxon>
        <taxon>Congridae</taxon>
        <taxon>Conger</taxon>
    </lineage>
</organism>
<feature type="compositionally biased region" description="Polar residues" evidence="5">
    <location>
        <begin position="1"/>
        <end position="17"/>
    </location>
</feature>
<keyword evidence="1" id="KW-0479">Metal-binding</keyword>
<dbReference type="OrthoDB" id="10057873at2759"/>
<dbReference type="PROSITE" id="PS50808">
    <property type="entry name" value="ZF_BED"/>
    <property type="match status" value="1"/>
</dbReference>
<evidence type="ECO:0000256" key="2">
    <source>
        <dbReference type="ARBA" id="ARBA00022771"/>
    </source>
</evidence>
<evidence type="ECO:0000256" key="3">
    <source>
        <dbReference type="ARBA" id="ARBA00022833"/>
    </source>
</evidence>
<dbReference type="SUPFAM" id="SSF57667">
    <property type="entry name" value="beta-beta-alpha zinc fingers"/>
    <property type="match status" value="1"/>
</dbReference>
<feature type="region of interest" description="Disordered" evidence="5">
    <location>
        <begin position="1"/>
        <end position="22"/>
    </location>
</feature>
<evidence type="ECO:0000256" key="4">
    <source>
        <dbReference type="PROSITE-ProRule" id="PRU00027"/>
    </source>
</evidence>